<dbReference type="Proteomes" id="UP000002640">
    <property type="component" value="Unassembled WGS sequence"/>
</dbReference>
<dbReference type="KEGG" id="psoj:PHYSODRAFT_379318"/>
<keyword evidence="3" id="KW-1185">Reference proteome</keyword>
<evidence type="ECO:0000313" key="3">
    <source>
        <dbReference type="Proteomes" id="UP000002640"/>
    </source>
</evidence>
<accession>G4ZGV6</accession>
<sequence length="128" mass="14514">TEEAAKEGLQALFHCEYVILTEYVECALPLLYAVYLAGLFHVPTAAYYPHTRDVSAEKMQSTLIQLVVYGSLEFGSFVGIFFMLKRRFGYSPLFQLAFVLETEAMTLQSLLFAWVVFALPLTLVHYGK</sequence>
<feature type="non-terminal residue" evidence="2">
    <location>
        <position position="1"/>
    </location>
</feature>
<dbReference type="RefSeq" id="XP_009527080.1">
    <property type="nucleotide sequence ID" value="XM_009528785.1"/>
</dbReference>
<feature type="non-terminal residue" evidence="2">
    <location>
        <position position="128"/>
    </location>
</feature>
<evidence type="ECO:0000313" key="2">
    <source>
        <dbReference type="EMBL" id="EGZ18022.1"/>
    </source>
</evidence>
<evidence type="ECO:0000256" key="1">
    <source>
        <dbReference type="SAM" id="Phobius"/>
    </source>
</evidence>
<proteinExistence type="predicted"/>
<name>G4ZGV6_PHYSP</name>
<keyword evidence="1" id="KW-1133">Transmembrane helix</keyword>
<gene>
    <name evidence="2" type="ORF">PHYSODRAFT_379318</name>
</gene>
<feature type="transmembrane region" description="Helical" evidence="1">
    <location>
        <begin position="30"/>
        <end position="50"/>
    </location>
</feature>
<dbReference type="AlphaFoldDB" id="G4ZGV6"/>
<keyword evidence="1" id="KW-0812">Transmembrane</keyword>
<dbReference type="InParanoid" id="G4ZGV6"/>
<feature type="transmembrane region" description="Helical" evidence="1">
    <location>
        <begin position="62"/>
        <end position="84"/>
    </location>
</feature>
<reference evidence="2 3" key="1">
    <citation type="journal article" date="2006" name="Science">
        <title>Phytophthora genome sequences uncover evolutionary origins and mechanisms of pathogenesis.</title>
        <authorList>
            <person name="Tyler B.M."/>
            <person name="Tripathy S."/>
            <person name="Zhang X."/>
            <person name="Dehal P."/>
            <person name="Jiang R.H."/>
            <person name="Aerts A."/>
            <person name="Arredondo F.D."/>
            <person name="Baxter L."/>
            <person name="Bensasson D."/>
            <person name="Beynon J.L."/>
            <person name="Chapman J."/>
            <person name="Damasceno C.M."/>
            <person name="Dorrance A.E."/>
            <person name="Dou D."/>
            <person name="Dickerman A.W."/>
            <person name="Dubchak I.L."/>
            <person name="Garbelotto M."/>
            <person name="Gijzen M."/>
            <person name="Gordon S.G."/>
            <person name="Govers F."/>
            <person name="Grunwald N.J."/>
            <person name="Huang W."/>
            <person name="Ivors K.L."/>
            <person name="Jones R.W."/>
            <person name="Kamoun S."/>
            <person name="Krampis K."/>
            <person name="Lamour K.H."/>
            <person name="Lee M.K."/>
            <person name="McDonald W.H."/>
            <person name="Medina M."/>
            <person name="Meijer H.J."/>
            <person name="Nordberg E.K."/>
            <person name="Maclean D.J."/>
            <person name="Ospina-Giraldo M.D."/>
            <person name="Morris P.F."/>
            <person name="Phuntumart V."/>
            <person name="Putnam N.H."/>
            <person name="Rash S."/>
            <person name="Rose J.K."/>
            <person name="Sakihama Y."/>
            <person name="Salamov A.A."/>
            <person name="Savidor A."/>
            <person name="Scheuring C.F."/>
            <person name="Smith B.M."/>
            <person name="Sobral B.W."/>
            <person name="Terry A."/>
            <person name="Torto-Alalibo T.A."/>
            <person name="Win J."/>
            <person name="Xu Z."/>
            <person name="Zhang H."/>
            <person name="Grigoriev I.V."/>
            <person name="Rokhsar D.S."/>
            <person name="Boore J.L."/>
        </authorList>
    </citation>
    <scope>NUCLEOTIDE SEQUENCE [LARGE SCALE GENOMIC DNA]</scope>
    <source>
        <strain evidence="2 3">P6497</strain>
    </source>
</reference>
<feature type="transmembrane region" description="Helical" evidence="1">
    <location>
        <begin position="104"/>
        <end position="126"/>
    </location>
</feature>
<keyword evidence="1" id="KW-0472">Membrane</keyword>
<dbReference type="EMBL" id="JH159154">
    <property type="protein sequence ID" value="EGZ18022.1"/>
    <property type="molecule type" value="Genomic_DNA"/>
</dbReference>
<protein>
    <submittedName>
        <fullName evidence="2">Uncharacterized protein</fullName>
    </submittedName>
</protein>
<dbReference type="GeneID" id="20650664"/>
<organism evidence="2 3">
    <name type="scientific">Phytophthora sojae (strain P6497)</name>
    <name type="common">Soybean stem and root rot agent</name>
    <name type="synonym">Phytophthora megasperma f. sp. glycines</name>
    <dbReference type="NCBI Taxonomy" id="1094619"/>
    <lineage>
        <taxon>Eukaryota</taxon>
        <taxon>Sar</taxon>
        <taxon>Stramenopiles</taxon>
        <taxon>Oomycota</taxon>
        <taxon>Peronosporomycetes</taxon>
        <taxon>Peronosporales</taxon>
        <taxon>Peronosporaceae</taxon>
        <taxon>Phytophthora</taxon>
    </lineage>
</organism>